<protein>
    <submittedName>
        <fullName evidence="8">Basic membrane protein A-related proteins</fullName>
    </submittedName>
</protein>
<evidence type="ECO:0000256" key="1">
    <source>
        <dbReference type="ARBA" id="ARBA00004236"/>
    </source>
</evidence>
<dbReference type="PANTHER" id="PTHR34296:SF2">
    <property type="entry name" value="ABC TRANSPORTER GUANOSINE-BINDING PROTEIN NUPN"/>
    <property type="match status" value="1"/>
</dbReference>
<gene>
    <name evidence="8" type="ORF">B1s21122_01130</name>
</gene>
<evidence type="ECO:0000313" key="8">
    <source>
        <dbReference type="EMBL" id="ASY08969.1"/>
    </source>
</evidence>
<keyword evidence="3 6" id="KW-0732">Signal</keyword>
<proteinExistence type="predicted"/>
<sequence>MAKRFTFFALVLSLLTTLTLPNSIAAEPKKIAIAYDVGGRGDNGLNDLAALGLERAIKKLNISRLDVREQITDGNLGDRITRVRFLAKNKYQLIICVGSGYADTVRRISNEYPNTQFAIIDDESVAMTNVSNLSFATSEAIYLAAAAMAVKSKSGKIGFIAPKADPISMKYAAVFAKGAAAGNSKIKVFSKLADSNIEAEVAGLVNSGVDQLFSTWSKSDEVISTVARFNSAATPILISGILPDQYFLNFSAGKKNQYVAVSKRYDLAVEQIITAELSDKNILNILDSKKGIYGNRYNLKDGGLSVKIVAGSAFSAKIQGILANLKAGRVKNLGN</sequence>
<dbReference type="OrthoDB" id="9784230at2"/>
<evidence type="ECO:0000256" key="4">
    <source>
        <dbReference type="ARBA" id="ARBA00023136"/>
    </source>
</evidence>
<comment type="subcellular location">
    <subcellularLocation>
        <location evidence="1">Cell membrane</location>
    </subcellularLocation>
</comment>
<accession>A0A249JWR8</accession>
<dbReference type="Proteomes" id="UP000217153">
    <property type="component" value="Chromosome"/>
</dbReference>
<organism evidence="8 9">
    <name type="scientific">Candidatus Nanopelagicus limnae</name>
    <dbReference type="NCBI Taxonomy" id="1884634"/>
    <lineage>
        <taxon>Bacteria</taxon>
        <taxon>Bacillati</taxon>
        <taxon>Actinomycetota</taxon>
        <taxon>Actinomycetes</taxon>
        <taxon>Candidatus Nanopelagicales</taxon>
        <taxon>Candidatus Nanopelagicaceae</taxon>
        <taxon>Candidatus Nanopelagicus</taxon>
    </lineage>
</organism>
<dbReference type="InterPro" id="IPR050957">
    <property type="entry name" value="BMP_lipoprotein"/>
</dbReference>
<evidence type="ECO:0000256" key="2">
    <source>
        <dbReference type="ARBA" id="ARBA00022475"/>
    </source>
</evidence>
<feature type="signal peptide" evidence="6">
    <location>
        <begin position="1"/>
        <end position="25"/>
    </location>
</feature>
<evidence type="ECO:0000256" key="6">
    <source>
        <dbReference type="SAM" id="SignalP"/>
    </source>
</evidence>
<dbReference type="Gene3D" id="3.40.50.2300">
    <property type="match status" value="2"/>
</dbReference>
<dbReference type="KEGG" id="abam:B1s21122_01130"/>
<reference evidence="9" key="1">
    <citation type="submission" date="2016-10" db="EMBL/GenBank/DDBJ databases">
        <title>High microdiversification within the ubiquitous acI lineage of Actinobacteria.</title>
        <authorList>
            <person name="Neuenschwander S.M."/>
            <person name="Salcher M."/>
            <person name="Ghai R."/>
            <person name="Pernthaler J."/>
        </authorList>
    </citation>
    <scope>NUCLEOTIDE SEQUENCE [LARGE SCALE GENOMIC DNA]</scope>
</reference>
<feature type="domain" description="ABC transporter substrate-binding protein PnrA-like" evidence="7">
    <location>
        <begin position="35"/>
        <end position="249"/>
    </location>
</feature>
<evidence type="ECO:0000256" key="5">
    <source>
        <dbReference type="ARBA" id="ARBA00023288"/>
    </source>
</evidence>
<evidence type="ECO:0000259" key="7">
    <source>
        <dbReference type="Pfam" id="PF02608"/>
    </source>
</evidence>
<evidence type="ECO:0000313" key="9">
    <source>
        <dbReference type="Proteomes" id="UP000217153"/>
    </source>
</evidence>
<dbReference type="Pfam" id="PF02608">
    <property type="entry name" value="Bmp"/>
    <property type="match status" value="1"/>
</dbReference>
<keyword evidence="2" id="KW-1003">Cell membrane</keyword>
<name>A0A249JWR8_9ACTN</name>
<dbReference type="AlphaFoldDB" id="A0A249JWR8"/>
<dbReference type="EMBL" id="CP016768">
    <property type="protein sequence ID" value="ASY08969.1"/>
    <property type="molecule type" value="Genomic_DNA"/>
</dbReference>
<keyword evidence="4" id="KW-0472">Membrane</keyword>
<dbReference type="GO" id="GO:0005886">
    <property type="term" value="C:plasma membrane"/>
    <property type="evidence" value="ECO:0007669"/>
    <property type="project" value="UniProtKB-SubCell"/>
</dbReference>
<feature type="chain" id="PRO_5013281378" evidence="6">
    <location>
        <begin position="26"/>
        <end position="335"/>
    </location>
</feature>
<dbReference type="InterPro" id="IPR003760">
    <property type="entry name" value="PnrA-like"/>
</dbReference>
<dbReference type="RefSeq" id="WP_095680281.1">
    <property type="nucleotide sequence ID" value="NZ_CP016768.2"/>
</dbReference>
<keyword evidence="5" id="KW-0449">Lipoprotein</keyword>
<keyword evidence="9" id="KW-1185">Reference proteome</keyword>
<dbReference type="PANTHER" id="PTHR34296">
    <property type="entry name" value="TRANSCRIPTIONAL ACTIVATOR PROTEIN MED"/>
    <property type="match status" value="1"/>
</dbReference>
<evidence type="ECO:0000256" key="3">
    <source>
        <dbReference type="ARBA" id="ARBA00022729"/>
    </source>
</evidence>